<dbReference type="InterPro" id="IPR059002">
    <property type="entry name" value="IBH1_N"/>
</dbReference>
<evidence type="ECO:0000313" key="7">
    <source>
        <dbReference type="Proteomes" id="UP001314170"/>
    </source>
</evidence>
<dbReference type="PANTHER" id="PTHR33124:SF5">
    <property type="entry name" value="TRANSCRIPTION FACTOR IBH1-LIKE 1"/>
    <property type="match status" value="1"/>
</dbReference>
<name>A0AAV1RMZ3_9ROSI</name>
<dbReference type="CDD" id="cd11444">
    <property type="entry name" value="bHLH_AtIBH1_like"/>
    <property type="match status" value="1"/>
</dbReference>
<comment type="caution">
    <text evidence="6">The sequence shown here is derived from an EMBL/GenBank/DDBJ whole genome shotgun (WGS) entry which is preliminary data.</text>
</comment>
<evidence type="ECO:0000256" key="4">
    <source>
        <dbReference type="ARBA" id="ARBA00023242"/>
    </source>
</evidence>
<evidence type="ECO:0000256" key="1">
    <source>
        <dbReference type="ARBA" id="ARBA00004123"/>
    </source>
</evidence>
<reference evidence="6 7" key="1">
    <citation type="submission" date="2024-01" db="EMBL/GenBank/DDBJ databases">
        <authorList>
            <person name="Waweru B."/>
        </authorList>
    </citation>
    <scope>NUCLEOTIDE SEQUENCE [LARGE SCALE GENOMIC DNA]</scope>
</reference>
<dbReference type="PANTHER" id="PTHR33124">
    <property type="entry name" value="TRANSCRIPTION FACTOR IBH1-LIKE 1"/>
    <property type="match status" value="1"/>
</dbReference>
<dbReference type="GO" id="GO:0005634">
    <property type="term" value="C:nucleus"/>
    <property type="evidence" value="ECO:0007669"/>
    <property type="project" value="UniProtKB-SubCell"/>
</dbReference>
<dbReference type="AlphaFoldDB" id="A0AAV1RMZ3"/>
<dbReference type="EMBL" id="CAWUPB010001111">
    <property type="protein sequence ID" value="CAK7338084.1"/>
    <property type="molecule type" value="Genomic_DNA"/>
</dbReference>
<dbReference type="GO" id="GO:0006355">
    <property type="term" value="P:regulation of DNA-templated transcription"/>
    <property type="evidence" value="ECO:0007669"/>
    <property type="project" value="InterPro"/>
</dbReference>
<organism evidence="6 7">
    <name type="scientific">Dovyalis caffra</name>
    <dbReference type="NCBI Taxonomy" id="77055"/>
    <lineage>
        <taxon>Eukaryota</taxon>
        <taxon>Viridiplantae</taxon>
        <taxon>Streptophyta</taxon>
        <taxon>Embryophyta</taxon>
        <taxon>Tracheophyta</taxon>
        <taxon>Spermatophyta</taxon>
        <taxon>Magnoliopsida</taxon>
        <taxon>eudicotyledons</taxon>
        <taxon>Gunneridae</taxon>
        <taxon>Pentapetalae</taxon>
        <taxon>rosids</taxon>
        <taxon>fabids</taxon>
        <taxon>Malpighiales</taxon>
        <taxon>Salicaceae</taxon>
        <taxon>Flacourtieae</taxon>
        <taxon>Dovyalis</taxon>
    </lineage>
</organism>
<dbReference type="Pfam" id="PF26576">
    <property type="entry name" value="IBH1_N"/>
    <property type="match status" value="1"/>
</dbReference>
<keyword evidence="2" id="KW-0805">Transcription regulation</keyword>
<dbReference type="InterPro" id="IPR044660">
    <property type="entry name" value="IBH1-like"/>
</dbReference>
<evidence type="ECO:0000256" key="3">
    <source>
        <dbReference type="ARBA" id="ARBA00023163"/>
    </source>
</evidence>
<sequence length="294" mass="33395">MRAPSSALKQQFLKKWLLSLQVCGSAKQNMSILERKKAIKLSADIALASTRDGRTCWSRALVANASKADESKVLVKQLLAPESERLNKASIGLVMDNKKVRCKKILKRSCCIKRVRKCAPQVVLAKSIAKRMVKRRTQVLKSLVPGGEFMDDISLIEETLDYIVSLRAQVDVMRTVAKATELVNELGLSWQIFMFSFYLVPKPMDHKIHKFGYKRQRAKDQAQIGLSVPHCLCHLTPLTVPLQDQFQVTFWCPPARSKFGFEFDTTHPFYLEDIKPALDFTRRKQNLLGPIAYA</sequence>
<protein>
    <recommendedName>
        <fullName evidence="5">IBH1-like N-terminal domain-containing protein</fullName>
    </recommendedName>
</protein>
<keyword evidence="3" id="KW-0804">Transcription</keyword>
<keyword evidence="7" id="KW-1185">Reference proteome</keyword>
<evidence type="ECO:0000256" key="2">
    <source>
        <dbReference type="ARBA" id="ARBA00023015"/>
    </source>
</evidence>
<proteinExistence type="predicted"/>
<comment type="subcellular location">
    <subcellularLocation>
        <location evidence="1">Nucleus</location>
    </subcellularLocation>
</comment>
<gene>
    <name evidence="6" type="ORF">DCAF_LOCUS13126</name>
</gene>
<keyword evidence="4" id="KW-0539">Nucleus</keyword>
<evidence type="ECO:0000259" key="5">
    <source>
        <dbReference type="Pfam" id="PF26576"/>
    </source>
</evidence>
<dbReference type="Proteomes" id="UP001314170">
    <property type="component" value="Unassembled WGS sequence"/>
</dbReference>
<feature type="domain" description="IBH1-like N-terminal" evidence="5">
    <location>
        <begin position="6"/>
        <end position="67"/>
    </location>
</feature>
<accession>A0AAV1RMZ3</accession>
<evidence type="ECO:0000313" key="6">
    <source>
        <dbReference type="EMBL" id="CAK7338084.1"/>
    </source>
</evidence>
<dbReference type="InterPro" id="IPR044549">
    <property type="entry name" value="bHLH_AtIBH1-like"/>
</dbReference>